<keyword evidence="5 6" id="KW-0472">Membrane</keyword>
<evidence type="ECO:0000313" key="8">
    <source>
        <dbReference type="Proteomes" id="UP000754883"/>
    </source>
</evidence>
<comment type="caution">
    <text evidence="7">The sequence shown here is derived from an EMBL/GenBank/DDBJ whole genome shotgun (WGS) entry which is preliminary data.</text>
</comment>
<keyword evidence="8" id="KW-1185">Reference proteome</keyword>
<evidence type="ECO:0000313" key="7">
    <source>
        <dbReference type="EMBL" id="CAH0003633.1"/>
    </source>
</evidence>
<dbReference type="GO" id="GO:0016020">
    <property type="term" value="C:membrane"/>
    <property type="evidence" value="ECO:0007669"/>
    <property type="project" value="UniProtKB-SubCell"/>
</dbReference>
<comment type="subcellular location">
    <subcellularLocation>
        <location evidence="1">Membrane</location>
        <topology evidence="1">Multi-pass membrane protein</topology>
    </subcellularLocation>
</comment>
<evidence type="ECO:0000256" key="4">
    <source>
        <dbReference type="ARBA" id="ARBA00022989"/>
    </source>
</evidence>
<dbReference type="GO" id="GO:0022857">
    <property type="term" value="F:transmembrane transporter activity"/>
    <property type="evidence" value="ECO:0007669"/>
    <property type="project" value="InterPro"/>
</dbReference>
<accession>A0A9N9YBS2</accession>
<reference evidence="7 8" key="2">
    <citation type="submission" date="2021-10" db="EMBL/GenBank/DDBJ databases">
        <authorList>
            <person name="Piombo E."/>
        </authorList>
    </citation>
    <scope>NUCLEOTIDE SEQUENCE [LARGE SCALE GENOMIC DNA]</scope>
</reference>
<keyword evidence="3 6" id="KW-0812">Transmembrane</keyword>
<keyword evidence="4 6" id="KW-1133">Transmembrane helix</keyword>
<dbReference type="Pfam" id="PF02133">
    <property type="entry name" value="Transp_cyt_pur"/>
    <property type="match status" value="1"/>
</dbReference>
<organism evidence="7 8">
    <name type="scientific">Clonostachys byssicola</name>
    <dbReference type="NCBI Taxonomy" id="160290"/>
    <lineage>
        <taxon>Eukaryota</taxon>
        <taxon>Fungi</taxon>
        <taxon>Dikarya</taxon>
        <taxon>Ascomycota</taxon>
        <taxon>Pezizomycotina</taxon>
        <taxon>Sordariomycetes</taxon>
        <taxon>Hypocreomycetidae</taxon>
        <taxon>Hypocreales</taxon>
        <taxon>Bionectriaceae</taxon>
        <taxon>Clonostachys</taxon>
    </lineage>
</organism>
<proteinExistence type="inferred from homology"/>
<name>A0A9N9YBS2_9HYPO</name>
<reference evidence="8" key="1">
    <citation type="submission" date="2019-06" db="EMBL/GenBank/DDBJ databases">
        <authorList>
            <person name="Broberg M."/>
        </authorList>
    </citation>
    <scope>NUCLEOTIDE SEQUENCE [LARGE SCALE GENOMIC DNA]</scope>
</reference>
<evidence type="ECO:0000256" key="2">
    <source>
        <dbReference type="ARBA" id="ARBA00008974"/>
    </source>
</evidence>
<dbReference type="EMBL" id="CABFNO020001565">
    <property type="protein sequence ID" value="CAH0003633.1"/>
    <property type="molecule type" value="Genomic_DNA"/>
</dbReference>
<evidence type="ECO:0000256" key="5">
    <source>
        <dbReference type="ARBA" id="ARBA00023136"/>
    </source>
</evidence>
<evidence type="ECO:0000256" key="3">
    <source>
        <dbReference type="ARBA" id="ARBA00022692"/>
    </source>
</evidence>
<evidence type="ECO:0000256" key="6">
    <source>
        <dbReference type="SAM" id="Phobius"/>
    </source>
</evidence>
<dbReference type="Gene3D" id="1.10.4160.10">
    <property type="entry name" value="Hydantoin permease"/>
    <property type="match status" value="1"/>
</dbReference>
<feature type="transmembrane region" description="Helical" evidence="6">
    <location>
        <begin position="73"/>
        <end position="96"/>
    </location>
</feature>
<protein>
    <submittedName>
        <fullName evidence="7">Uncharacterized protein</fullName>
    </submittedName>
</protein>
<gene>
    <name evidence="7" type="ORF">CBYS24578_00009714</name>
</gene>
<evidence type="ECO:0000256" key="1">
    <source>
        <dbReference type="ARBA" id="ARBA00004141"/>
    </source>
</evidence>
<comment type="similarity">
    <text evidence="2">Belongs to the purine-cytosine permease (2.A.39) family.</text>
</comment>
<dbReference type="AlphaFoldDB" id="A0A9N9YBS2"/>
<feature type="transmembrane region" description="Helical" evidence="6">
    <location>
        <begin position="15"/>
        <end position="39"/>
    </location>
</feature>
<dbReference type="Proteomes" id="UP000754883">
    <property type="component" value="Unassembled WGS sequence"/>
</dbReference>
<dbReference type="InterPro" id="IPR001248">
    <property type="entry name" value="Pur-cyt_permease"/>
</dbReference>
<sequence>MVFQAVNLANITKVLLFLVSQVIEAMMLDIMPLFGILVASATFKFWGKAYWNLWDVLSAALDYYEMSPTSRGLVFLASFAFVVAVLGTNVAANLFLSAVTLPAFSPGGSTFDGDKFYAPC</sequence>